<keyword evidence="4" id="KW-0406">Ion transport</keyword>
<reference evidence="9" key="1">
    <citation type="journal article" date="2015" name="Nature">
        <title>Complex archaea that bridge the gap between prokaryotes and eukaryotes.</title>
        <authorList>
            <person name="Spang A."/>
            <person name="Saw J.H."/>
            <person name="Jorgensen S.L."/>
            <person name="Zaremba-Niedzwiedzka K."/>
            <person name="Martijn J."/>
            <person name="Lind A.E."/>
            <person name="van Eijk R."/>
            <person name="Schleper C."/>
            <person name="Guy L."/>
            <person name="Ettema T.J."/>
        </authorList>
    </citation>
    <scope>NUCLEOTIDE SEQUENCE</scope>
</reference>
<evidence type="ECO:0000256" key="3">
    <source>
        <dbReference type="ARBA" id="ARBA00022448"/>
    </source>
</evidence>
<dbReference type="Pfam" id="PF02823">
    <property type="entry name" value="ATP-synt_DE_N"/>
    <property type="match status" value="1"/>
</dbReference>
<dbReference type="InterPro" id="IPR001469">
    <property type="entry name" value="ATP_synth_F1_dsu/esu"/>
</dbReference>
<evidence type="ECO:0000256" key="4">
    <source>
        <dbReference type="ARBA" id="ARBA00023065"/>
    </source>
</evidence>
<dbReference type="AlphaFoldDB" id="A0A0F9BBF6"/>
<sequence>PLMAKTFHVDIVTPEAVIWSGEADMVSARTTEGDIGVLADHEPTMAALATGAVMIHHDGKVTVNAKIFEKRYGDVNILKDRKFPIISKAAGIMAFWTHEERSKFYKETWTQQQLYGQDEPWRAIKVEFK</sequence>
<dbReference type="HAMAP" id="MF_00530">
    <property type="entry name" value="ATP_synth_epsil_bac"/>
    <property type="match status" value="1"/>
</dbReference>
<accession>A0A0F9BBF6</accession>
<organism evidence="9">
    <name type="scientific">marine sediment metagenome</name>
    <dbReference type="NCBI Taxonomy" id="412755"/>
    <lineage>
        <taxon>unclassified sequences</taxon>
        <taxon>metagenomes</taxon>
        <taxon>ecological metagenomes</taxon>
    </lineage>
</organism>
<evidence type="ECO:0000259" key="8">
    <source>
        <dbReference type="Pfam" id="PF02823"/>
    </source>
</evidence>
<dbReference type="PANTHER" id="PTHR13822">
    <property type="entry name" value="ATP SYNTHASE DELTA/EPSILON CHAIN"/>
    <property type="match status" value="1"/>
</dbReference>
<keyword evidence="3" id="KW-0813">Transport</keyword>
<dbReference type="EMBL" id="LAZR01052971">
    <property type="protein sequence ID" value="KKK81781.1"/>
    <property type="molecule type" value="Genomic_DNA"/>
</dbReference>
<evidence type="ECO:0000256" key="7">
    <source>
        <dbReference type="ARBA" id="ARBA00023310"/>
    </source>
</evidence>
<dbReference type="InterPro" id="IPR036771">
    <property type="entry name" value="ATPsynth_dsu/esu_N"/>
</dbReference>
<dbReference type="CDD" id="cd12152">
    <property type="entry name" value="F1-ATPase_delta"/>
    <property type="match status" value="1"/>
</dbReference>
<dbReference type="GO" id="GO:0045259">
    <property type="term" value="C:proton-transporting ATP synthase complex"/>
    <property type="evidence" value="ECO:0007669"/>
    <property type="project" value="UniProtKB-KW"/>
</dbReference>
<proteinExistence type="inferred from homology"/>
<keyword evidence="5" id="KW-0472">Membrane</keyword>
<comment type="subcellular location">
    <subcellularLocation>
        <location evidence="1">Membrane</location>
        <topology evidence="1">Peripheral membrane protein</topology>
    </subcellularLocation>
</comment>
<dbReference type="PANTHER" id="PTHR13822:SF10">
    <property type="entry name" value="ATP SYNTHASE EPSILON CHAIN, CHLOROPLASTIC"/>
    <property type="match status" value="1"/>
</dbReference>
<feature type="domain" description="ATP synthase F1 complex delta/epsilon subunit N-terminal" evidence="8">
    <location>
        <begin position="7"/>
        <end position="78"/>
    </location>
</feature>
<keyword evidence="6" id="KW-0139">CF(1)</keyword>
<dbReference type="Gene3D" id="2.60.15.10">
    <property type="entry name" value="F0F1 ATP synthase delta/epsilon subunit, N-terminal"/>
    <property type="match status" value="1"/>
</dbReference>
<dbReference type="InterPro" id="IPR020546">
    <property type="entry name" value="ATP_synth_F1_dsu/esu_N"/>
</dbReference>
<feature type="non-terminal residue" evidence="9">
    <location>
        <position position="1"/>
    </location>
</feature>
<dbReference type="GO" id="GO:0046933">
    <property type="term" value="F:proton-transporting ATP synthase activity, rotational mechanism"/>
    <property type="evidence" value="ECO:0007669"/>
    <property type="project" value="InterPro"/>
</dbReference>
<gene>
    <name evidence="9" type="ORF">LCGC14_2809980</name>
</gene>
<evidence type="ECO:0000256" key="5">
    <source>
        <dbReference type="ARBA" id="ARBA00023136"/>
    </source>
</evidence>
<evidence type="ECO:0000313" key="9">
    <source>
        <dbReference type="EMBL" id="KKK81781.1"/>
    </source>
</evidence>
<evidence type="ECO:0000256" key="6">
    <source>
        <dbReference type="ARBA" id="ARBA00023196"/>
    </source>
</evidence>
<keyword evidence="7" id="KW-0066">ATP synthesis</keyword>
<dbReference type="SUPFAM" id="SSF51344">
    <property type="entry name" value="Epsilon subunit of F1F0-ATP synthase N-terminal domain"/>
    <property type="match status" value="1"/>
</dbReference>
<comment type="similarity">
    <text evidence="2">Belongs to the ATPase epsilon chain family.</text>
</comment>
<evidence type="ECO:0000256" key="2">
    <source>
        <dbReference type="ARBA" id="ARBA00005712"/>
    </source>
</evidence>
<name>A0A0F9BBF6_9ZZZZ</name>
<protein>
    <recommendedName>
        <fullName evidence="8">ATP synthase F1 complex delta/epsilon subunit N-terminal domain-containing protein</fullName>
    </recommendedName>
</protein>
<evidence type="ECO:0000256" key="1">
    <source>
        <dbReference type="ARBA" id="ARBA00004170"/>
    </source>
</evidence>
<comment type="caution">
    <text evidence="9">The sequence shown here is derived from an EMBL/GenBank/DDBJ whole genome shotgun (WGS) entry which is preliminary data.</text>
</comment>